<proteinExistence type="predicted"/>
<comment type="subcellular location">
    <subcellularLocation>
        <location evidence="1">Cell outer membrane</location>
        <topology evidence="1">Lipid-anchor</topology>
    </subcellularLocation>
</comment>
<dbReference type="Proteomes" id="UP001596270">
    <property type="component" value="Unassembled WGS sequence"/>
</dbReference>
<keyword evidence="2" id="KW-0732">Signal</keyword>
<comment type="caution">
    <text evidence="7">The sequence shown here is derived from an EMBL/GenBank/DDBJ whole genome shotgun (WGS) entry which is preliminary data.</text>
</comment>
<dbReference type="NCBIfam" id="NF047847">
    <property type="entry name" value="SS_mature_LptM"/>
    <property type="match status" value="1"/>
</dbReference>
<keyword evidence="4" id="KW-0564">Palmitate</keyword>
<gene>
    <name evidence="7" type="ORF">ACFQND_15495</name>
</gene>
<evidence type="ECO:0000256" key="1">
    <source>
        <dbReference type="ARBA" id="ARBA00004459"/>
    </source>
</evidence>
<evidence type="ECO:0000256" key="5">
    <source>
        <dbReference type="ARBA" id="ARBA00023237"/>
    </source>
</evidence>
<protein>
    <submittedName>
        <fullName evidence="7">Lipoprotein</fullName>
    </submittedName>
</protein>
<sequence>MVFSFQILGRQPSASWRHGLAFAVLGLSGLAGCGQKGPLFLPPPVKPVPAVSAPQPAVVAPALPASASR</sequence>
<keyword evidence="5" id="KW-0998">Cell outer membrane</keyword>
<evidence type="ECO:0000256" key="3">
    <source>
        <dbReference type="ARBA" id="ARBA00023136"/>
    </source>
</evidence>
<accession>A0ABW1U085</accession>
<evidence type="ECO:0000313" key="8">
    <source>
        <dbReference type="Proteomes" id="UP001596270"/>
    </source>
</evidence>
<dbReference type="Pfam" id="PF13627">
    <property type="entry name" value="LptM_cons"/>
    <property type="match status" value="1"/>
</dbReference>
<evidence type="ECO:0000256" key="6">
    <source>
        <dbReference type="ARBA" id="ARBA00023288"/>
    </source>
</evidence>
<keyword evidence="8" id="KW-1185">Reference proteome</keyword>
<name>A0ABW1U085_9BURK</name>
<evidence type="ECO:0000313" key="7">
    <source>
        <dbReference type="EMBL" id="MFC6282629.1"/>
    </source>
</evidence>
<evidence type="ECO:0000256" key="4">
    <source>
        <dbReference type="ARBA" id="ARBA00023139"/>
    </source>
</evidence>
<reference evidence="8" key="1">
    <citation type="journal article" date="2019" name="Int. J. Syst. Evol. Microbiol.">
        <title>The Global Catalogue of Microorganisms (GCM) 10K type strain sequencing project: providing services to taxonomists for standard genome sequencing and annotation.</title>
        <authorList>
            <consortium name="The Broad Institute Genomics Platform"/>
            <consortium name="The Broad Institute Genome Sequencing Center for Infectious Disease"/>
            <person name="Wu L."/>
            <person name="Ma J."/>
        </authorList>
    </citation>
    <scope>NUCLEOTIDE SEQUENCE [LARGE SCALE GENOMIC DNA]</scope>
    <source>
        <strain evidence="8">CCUG 39402</strain>
    </source>
</reference>
<evidence type="ECO:0000256" key="2">
    <source>
        <dbReference type="ARBA" id="ARBA00022729"/>
    </source>
</evidence>
<dbReference type="InterPro" id="IPR032831">
    <property type="entry name" value="LptM_cons"/>
</dbReference>
<dbReference type="RefSeq" id="WP_377414114.1">
    <property type="nucleotide sequence ID" value="NZ_JBHSRS010000079.1"/>
</dbReference>
<dbReference type="EMBL" id="JBHSRS010000079">
    <property type="protein sequence ID" value="MFC6282629.1"/>
    <property type="molecule type" value="Genomic_DNA"/>
</dbReference>
<organism evidence="7 8">
    <name type="scientific">Polaromonas aquatica</name>
    <dbReference type="NCBI Taxonomy" id="332657"/>
    <lineage>
        <taxon>Bacteria</taxon>
        <taxon>Pseudomonadati</taxon>
        <taxon>Pseudomonadota</taxon>
        <taxon>Betaproteobacteria</taxon>
        <taxon>Burkholderiales</taxon>
        <taxon>Comamonadaceae</taxon>
        <taxon>Polaromonas</taxon>
    </lineage>
</organism>
<keyword evidence="3" id="KW-0472">Membrane</keyword>
<keyword evidence="6 7" id="KW-0449">Lipoprotein</keyword>